<dbReference type="PANTHER" id="PTHR42988:SF2">
    <property type="entry name" value="CYCLIC NUCLEOTIDE PHOSPHODIESTERASE CBUA0032-RELATED"/>
    <property type="match status" value="1"/>
</dbReference>
<dbReference type="GO" id="GO:0046872">
    <property type="term" value="F:metal ion binding"/>
    <property type="evidence" value="ECO:0007669"/>
    <property type="project" value="UniProtKB-UniRule"/>
</dbReference>
<proteinExistence type="inferred from homology"/>
<dbReference type="InterPro" id="IPR029052">
    <property type="entry name" value="Metallo-depent_PP-like"/>
</dbReference>
<feature type="binding site" evidence="5">
    <location>
        <position position="223"/>
    </location>
    <ligand>
        <name>Fe cation</name>
        <dbReference type="ChEBI" id="CHEBI:24875"/>
        <label>1</label>
    </ligand>
</feature>
<evidence type="ECO:0000256" key="3">
    <source>
        <dbReference type="ARBA" id="ARBA00023004"/>
    </source>
</evidence>
<dbReference type="NCBIfam" id="NF008359">
    <property type="entry name" value="PRK11148.1"/>
    <property type="match status" value="1"/>
</dbReference>
<feature type="binding site" evidence="5">
    <location>
        <position position="82"/>
    </location>
    <ligand>
        <name>Fe cation</name>
        <dbReference type="ChEBI" id="CHEBI:24875"/>
        <label>1</label>
    </ligand>
</feature>
<keyword evidence="3 5" id="KW-0408">Iron</keyword>
<feature type="binding site" evidence="5">
    <location>
        <position position="40"/>
    </location>
    <ligand>
        <name>Fe cation</name>
        <dbReference type="ChEBI" id="CHEBI:24875"/>
        <label>1</label>
    </ligand>
</feature>
<evidence type="ECO:0000256" key="4">
    <source>
        <dbReference type="ARBA" id="ARBA00025742"/>
    </source>
</evidence>
<comment type="cofactor">
    <cofactor evidence="5">
        <name>Fe(2+)</name>
        <dbReference type="ChEBI" id="CHEBI:29033"/>
    </cofactor>
    <text evidence="5">Binds 2 Fe(2+) ions per subunit.</text>
</comment>
<comment type="function">
    <text evidence="5">Hydrolyzes cAMP to 5'-AMP. Plays an important regulatory role in modulating the intracellular concentration of cAMP, thereby influencing cAMP-dependent processes.</text>
</comment>
<dbReference type="SUPFAM" id="SSF56300">
    <property type="entry name" value="Metallo-dependent phosphatases"/>
    <property type="match status" value="1"/>
</dbReference>
<dbReference type="GO" id="GO:0000166">
    <property type="term" value="F:nucleotide binding"/>
    <property type="evidence" value="ECO:0007669"/>
    <property type="project" value="UniProtKB-UniRule"/>
</dbReference>
<dbReference type="EMBL" id="FUFT01000013">
    <property type="protein sequence ID" value="SJL85378.1"/>
    <property type="molecule type" value="Genomic_DNA"/>
</dbReference>
<feature type="domain" description="Calcineurin-like phosphoesterase" evidence="6">
    <location>
        <begin position="34"/>
        <end position="224"/>
    </location>
</feature>
<dbReference type="InterPro" id="IPR026575">
    <property type="entry name" value="GpdQ/CpdA-like"/>
</dbReference>
<sequence>MGSVGLLLISVNHNNLGLLILNVSPSKDNSSSIHLLQITDTHLFAPNDGCLLGVNTAESFHAVVEDIVNTQVEFDAILATGDISQDHSHDSYARFVEGIKPLEKSCYWLPGNHDYKPEMFSVLPTPQVVCQQQVVLNEHWQIVMLDSQVSGVPHGRLNQEQLAVLDKALQQHPDKWSLIVLHHHPVLAGSQWLDQHTLKDSQDFWDIVQRYDKVQGVMCGHIHQELDVDHHGVRVLATPSTCVQFKPQSSQFCLDNRSPGWREIELCVDGQIKTQVKRLTHGRFLPDYRASGY</sequence>
<keyword evidence="2 5" id="KW-0378">Hydrolase</keyword>
<feature type="binding site" evidence="5">
    <location>
        <position position="82"/>
    </location>
    <ligand>
        <name>Fe cation</name>
        <dbReference type="ChEBI" id="CHEBI:24875"/>
        <label>2</label>
    </ligand>
</feature>
<dbReference type="HAMAP" id="MF_00905">
    <property type="entry name" value="cAMP_phosphodiest_CpdA"/>
    <property type="match status" value="1"/>
</dbReference>
<dbReference type="InterPro" id="IPR050884">
    <property type="entry name" value="CNP_phosphodiesterase-III"/>
</dbReference>
<dbReference type="EC" id="3.1.4.53" evidence="5"/>
<organism evidence="7 8">
    <name type="scientific">Vibrio palustris</name>
    <dbReference type="NCBI Taxonomy" id="1918946"/>
    <lineage>
        <taxon>Bacteria</taxon>
        <taxon>Pseudomonadati</taxon>
        <taxon>Pseudomonadota</taxon>
        <taxon>Gammaproteobacteria</taxon>
        <taxon>Vibrionales</taxon>
        <taxon>Vibrionaceae</taxon>
        <taxon>Vibrio</taxon>
    </lineage>
</organism>
<feature type="binding site" evidence="5">
    <location>
        <position position="82"/>
    </location>
    <ligand>
        <name>AMP</name>
        <dbReference type="ChEBI" id="CHEBI:456215"/>
    </ligand>
</feature>
<feature type="binding site" evidence="5">
    <location>
        <position position="223"/>
    </location>
    <ligand>
        <name>AMP</name>
        <dbReference type="ChEBI" id="CHEBI:456215"/>
    </ligand>
</feature>
<reference evidence="7 8" key="1">
    <citation type="submission" date="2017-02" db="EMBL/GenBank/DDBJ databases">
        <authorList>
            <person name="Peterson S.W."/>
        </authorList>
    </citation>
    <scope>NUCLEOTIDE SEQUENCE [LARGE SCALE GENOMIC DNA]</scope>
    <source>
        <strain evidence="7 8">CECT 9027</strain>
    </source>
</reference>
<evidence type="ECO:0000256" key="5">
    <source>
        <dbReference type="HAMAP-Rule" id="MF_00905"/>
    </source>
</evidence>
<keyword evidence="5" id="KW-0547">Nucleotide-binding</keyword>
<feature type="binding site" evidence="5">
    <location>
        <begin position="112"/>
        <end position="113"/>
    </location>
    <ligand>
        <name>AMP</name>
        <dbReference type="ChEBI" id="CHEBI:456215"/>
    </ligand>
</feature>
<dbReference type="Proteomes" id="UP000189475">
    <property type="component" value="Unassembled WGS sequence"/>
</dbReference>
<dbReference type="Gene3D" id="3.60.21.10">
    <property type="match status" value="1"/>
</dbReference>
<evidence type="ECO:0000259" key="6">
    <source>
        <dbReference type="Pfam" id="PF00149"/>
    </source>
</evidence>
<dbReference type="PANTHER" id="PTHR42988">
    <property type="entry name" value="PHOSPHOHYDROLASE"/>
    <property type="match status" value="1"/>
</dbReference>
<dbReference type="AlphaFoldDB" id="A0A1R4B8Y3"/>
<feature type="binding site" evidence="5">
    <location>
        <position position="42"/>
    </location>
    <ligand>
        <name>AMP</name>
        <dbReference type="ChEBI" id="CHEBI:456215"/>
    </ligand>
</feature>
<name>A0A1R4B8Y3_9VIBR</name>
<dbReference type="STRING" id="1918946.VPAL9027_03417"/>
<evidence type="ECO:0000256" key="1">
    <source>
        <dbReference type="ARBA" id="ARBA00022723"/>
    </source>
</evidence>
<dbReference type="CDD" id="cd07402">
    <property type="entry name" value="MPP_GpdQ"/>
    <property type="match status" value="1"/>
</dbReference>
<feature type="binding site" evidence="5">
    <location>
        <position position="182"/>
    </location>
    <ligand>
        <name>Fe cation</name>
        <dbReference type="ChEBI" id="CHEBI:24875"/>
        <label>2</label>
    </ligand>
</feature>
<dbReference type="GO" id="GO:0004115">
    <property type="term" value="F:3',5'-cyclic-AMP phosphodiesterase activity"/>
    <property type="evidence" value="ECO:0007669"/>
    <property type="project" value="UniProtKB-UniRule"/>
</dbReference>
<dbReference type="InterPro" id="IPR046379">
    <property type="entry name" value="cAMP_phosphodiest_CpdA"/>
</dbReference>
<feature type="binding site" evidence="5">
    <location>
        <position position="221"/>
    </location>
    <ligand>
        <name>Fe cation</name>
        <dbReference type="ChEBI" id="CHEBI:24875"/>
        <label>2</label>
    </ligand>
</feature>
<gene>
    <name evidence="5 7" type="primary">cpdA</name>
    <name evidence="7" type="ORF">VPAL9027_03417</name>
</gene>
<dbReference type="Pfam" id="PF00149">
    <property type="entry name" value="Metallophos"/>
    <property type="match status" value="1"/>
</dbReference>
<feature type="binding site" evidence="5">
    <location>
        <position position="42"/>
    </location>
    <ligand>
        <name>Fe cation</name>
        <dbReference type="ChEBI" id="CHEBI:24875"/>
        <label>1</label>
    </ligand>
</feature>
<accession>A0A1R4B8Y3</accession>
<comment type="catalytic activity">
    <reaction evidence="5">
        <text>3',5'-cyclic AMP + H2O = AMP + H(+)</text>
        <dbReference type="Rhea" id="RHEA:25277"/>
        <dbReference type="ChEBI" id="CHEBI:15377"/>
        <dbReference type="ChEBI" id="CHEBI:15378"/>
        <dbReference type="ChEBI" id="CHEBI:58165"/>
        <dbReference type="ChEBI" id="CHEBI:456215"/>
        <dbReference type="EC" id="3.1.4.53"/>
    </reaction>
</comment>
<keyword evidence="8" id="KW-1185">Reference proteome</keyword>
<evidence type="ECO:0000313" key="7">
    <source>
        <dbReference type="EMBL" id="SJL85378.1"/>
    </source>
</evidence>
<evidence type="ECO:0000256" key="2">
    <source>
        <dbReference type="ARBA" id="ARBA00022801"/>
    </source>
</evidence>
<comment type="similarity">
    <text evidence="4 5">Belongs to the cyclic nucleotide phosphodiesterase class-III family.</text>
</comment>
<feature type="binding site" evidence="5">
    <location>
        <position position="112"/>
    </location>
    <ligand>
        <name>Fe cation</name>
        <dbReference type="ChEBI" id="CHEBI:24875"/>
        <label>2</label>
    </ligand>
</feature>
<protein>
    <recommendedName>
        <fullName evidence="5">3',5'-cyclic adenosine monophosphate phosphodiesterase CpdA</fullName>
        <shortName evidence="5">3',5'-cyclic AMP phosphodiesterase</shortName>
        <shortName evidence="5">cAMP phosphodiesterase</shortName>
        <ecNumber evidence="5">3.1.4.53</ecNumber>
    </recommendedName>
</protein>
<dbReference type="InterPro" id="IPR004843">
    <property type="entry name" value="Calcineurin-like_PHP"/>
</dbReference>
<keyword evidence="1 5" id="KW-0479">Metal-binding</keyword>
<keyword evidence="5" id="KW-0114">cAMP</keyword>
<evidence type="ECO:0000313" key="8">
    <source>
        <dbReference type="Proteomes" id="UP000189475"/>
    </source>
</evidence>